<gene>
    <name evidence="1" type="ORF">BKA59DRAFT_505450</name>
</gene>
<reference evidence="1" key="1">
    <citation type="journal article" date="2021" name="Nat. Commun.">
        <title>Genetic determinants of endophytism in the Arabidopsis root mycobiome.</title>
        <authorList>
            <person name="Mesny F."/>
            <person name="Miyauchi S."/>
            <person name="Thiergart T."/>
            <person name="Pickel B."/>
            <person name="Atanasova L."/>
            <person name="Karlsson M."/>
            <person name="Huettel B."/>
            <person name="Barry K.W."/>
            <person name="Haridas S."/>
            <person name="Chen C."/>
            <person name="Bauer D."/>
            <person name="Andreopoulos W."/>
            <person name="Pangilinan J."/>
            <person name="LaButti K."/>
            <person name="Riley R."/>
            <person name="Lipzen A."/>
            <person name="Clum A."/>
            <person name="Drula E."/>
            <person name="Henrissat B."/>
            <person name="Kohler A."/>
            <person name="Grigoriev I.V."/>
            <person name="Martin F.M."/>
            <person name="Hacquard S."/>
        </authorList>
    </citation>
    <scope>NUCLEOTIDE SEQUENCE</scope>
    <source>
        <strain evidence="1">MPI-SDFR-AT-0068</strain>
    </source>
</reference>
<keyword evidence="2" id="KW-1185">Reference proteome</keyword>
<dbReference type="AlphaFoldDB" id="A0A8K0WH30"/>
<name>A0A8K0WH30_9HYPO</name>
<protein>
    <submittedName>
        <fullName evidence="1">Uncharacterized protein</fullName>
    </submittedName>
</protein>
<proteinExistence type="predicted"/>
<dbReference type="EMBL" id="JAGPXF010000001">
    <property type="protein sequence ID" value="KAH7262422.1"/>
    <property type="molecule type" value="Genomic_DNA"/>
</dbReference>
<evidence type="ECO:0000313" key="1">
    <source>
        <dbReference type="EMBL" id="KAH7262422.1"/>
    </source>
</evidence>
<evidence type="ECO:0000313" key="2">
    <source>
        <dbReference type="Proteomes" id="UP000813427"/>
    </source>
</evidence>
<sequence length="148" mass="17070">MASSTDTPNIYTLFSKCISHFDAIIHEAKRPSNKLKQSFPLEADVSSSRQEFYHWGKSYGANLDPTSTISLDYKFRNKEYTRNTVQSHLGHLLDDLEGLQKFFRGETKQGDATVIFGKVESVVSELKRFMGHLPKELWLDLKRWELVV</sequence>
<dbReference type="Proteomes" id="UP000813427">
    <property type="component" value="Unassembled WGS sequence"/>
</dbReference>
<comment type="caution">
    <text evidence="1">The sequence shown here is derived from an EMBL/GenBank/DDBJ whole genome shotgun (WGS) entry which is preliminary data.</text>
</comment>
<dbReference type="OrthoDB" id="4984416at2759"/>
<organism evidence="1 2">
    <name type="scientific">Fusarium tricinctum</name>
    <dbReference type="NCBI Taxonomy" id="61284"/>
    <lineage>
        <taxon>Eukaryota</taxon>
        <taxon>Fungi</taxon>
        <taxon>Dikarya</taxon>
        <taxon>Ascomycota</taxon>
        <taxon>Pezizomycotina</taxon>
        <taxon>Sordariomycetes</taxon>
        <taxon>Hypocreomycetidae</taxon>
        <taxon>Hypocreales</taxon>
        <taxon>Nectriaceae</taxon>
        <taxon>Fusarium</taxon>
        <taxon>Fusarium tricinctum species complex</taxon>
    </lineage>
</organism>
<accession>A0A8K0WH30</accession>